<evidence type="ECO:0000313" key="4">
    <source>
        <dbReference type="EMBL" id="GAA3632853.1"/>
    </source>
</evidence>
<feature type="transmembrane region" description="Helical" evidence="2">
    <location>
        <begin position="123"/>
        <end position="145"/>
    </location>
</feature>
<feature type="compositionally biased region" description="Basic and acidic residues" evidence="1">
    <location>
        <begin position="408"/>
        <end position="417"/>
    </location>
</feature>
<keyword evidence="2" id="KW-1133">Transmembrane helix</keyword>
<reference evidence="5" key="1">
    <citation type="journal article" date="2019" name="Int. J. Syst. Evol. Microbiol.">
        <title>The Global Catalogue of Microorganisms (GCM) 10K type strain sequencing project: providing services to taxonomists for standard genome sequencing and annotation.</title>
        <authorList>
            <consortium name="The Broad Institute Genomics Platform"/>
            <consortium name="The Broad Institute Genome Sequencing Center for Infectious Disease"/>
            <person name="Wu L."/>
            <person name="Ma J."/>
        </authorList>
    </citation>
    <scope>NUCLEOTIDE SEQUENCE [LARGE SCALE GENOMIC DNA]</scope>
    <source>
        <strain evidence="5">JCM 16929</strain>
    </source>
</reference>
<dbReference type="InterPro" id="IPR008613">
    <property type="entry name" value="Excalibur_Ca-bd_domain"/>
</dbReference>
<evidence type="ECO:0000256" key="2">
    <source>
        <dbReference type="SAM" id="Phobius"/>
    </source>
</evidence>
<feature type="compositionally biased region" description="Pro residues" evidence="1">
    <location>
        <begin position="1"/>
        <end position="34"/>
    </location>
</feature>
<feature type="compositionally biased region" description="Pro residues" evidence="1">
    <location>
        <begin position="191"/>
        <end position="201"/>
    </location>
</feature>
<evidence type="ECO:0000313" key="5">
    <source>
        <dbReference type="Proteomes" id="UP001501490"/>
    </source>
</evidence>
<dbReference type="Proteomes" id="UP001501490">
    <property type="component" value="Unassembled WGS sequence"/>
</dbReference>
<evidence type="ECO:0000259" key="3">
    <source>
        <dbReference type="SMART" id="SM00894"/>
    </source>
</evidence>
<keyword evidence="2" id="KW-0472">Membrane</keyword>
<proteinExistence type="predicted"/>
<feature type="domain" description="Excalibur calcium-binding" evidence="3">
    <location>
        <begin position="420"/>
        <end position="457"/>
    </location>
</feature>
<feature type="region of interest" description="Disordered" evidence="1">
    <location>
        <begin position="151"/>
        <end position="230"/>
    </location>
</feature>
<comment type="caution">
    <text evidence="4">The sequence shown here is derived from an EMBL/GenBank/DDBJ whole genome shotgun (WGS) entry which is preliminary data.</text>
</comment>
<evidence type="ECO:0000256" key="1">
    <source>
        <dbReference type="SAM" id="MobiDB-lite"/>
    </source>
</evidence>
<protein>
    <recommendedName>
        <fullName evidence="3">Excalibur calcium-binding domain-containing protein</fullName>
    </recommendedName>
</protein>
<keyword evidence="5" id="KW-1185">Reference proteome</keyword>
<feature type="transmembrane region" description="Helical" evidence="2">
    <location>
        <begin position="68"/>
        <end position="88"/>
    </location>
</feature>
<dbReference type="Pfam" id="PF05901">
    <property type="entry name" value="Excalibur"/>
    <property type="match status" value="1"/>
</dbReference>
<sequence length="458" mass="48655">MTRRFNPPPGWPQPPAGWTPPAGWQPPPGLPTPPHGWRFWIDDEAPAATTQQAAGQKRCRVATLLQRAGWRTWASVGLISIFALLGLVAGVSGALLLGGLAAALVGTIGLVRPSWTGTGSRRMAGALVTAGMAGLLGGTVVAPAVPVAVPPPAATSTRTSAPPPTPEHATATQAPTGPTTPSRSATAVPSRPAPSTPPPAPGTALATLNHLPVKGRAPKTGYDRDRFGDGWATRPDGCTTRQAVLRRDLADVRILAADECIVLGGKLDDPYTGTTFTAKTTGFDDLAVDHVVALSDAWQKGARRWSRAEREAFANDLLNLQTTQSRVNASKGDGDAATWLPPNTRYRCSYVARQIAVKDAYRLSVTQSEKAAMRRVLAKCPQQRTPSRAAARKAVDKHPTVVTPTKPNTDRKKAARTDPRFPTCKAANAAGYGPYYSGRDPEYGWYRDNDHDGVVCER</sequence>
<keyword evidence="2" id="KW-0812">Transmembrane</keyword>
<dbReference type="InterPro" id="IPR011089">
    <property type="entry name" value="GmrSD_C"/>
</dbReference>
<feature type="region of interest" description="Disordered" evidence="1">
    <location>
        <begin position="1"/>
        <end position="35"/>
    </location>
</feature>
<dbReference type="PANTHER" id="PTHR24094:SF15">
    <property type="entry name" value="AMP-DEPENDENT SYNTHETASE_LIGASE DOMAIN-CONTAINING PROTEIN-RELATED"/>
    <property type="match status" value="1"/>
</dbReference>
<name>A0ABP7AI59_9ACTN</name>
<accession>A0ABP7AI59</accession>
<feature type="region of interest" description="Disordered" evidence="1">
    <location>
        <begin position="383"/>
        <end position="417"/>
    </location>
</feature>
<dbReference type="EMBL" id="BAABAB010000031">
    <property type="protein sequence ID" value="GAA3632853.1"/>
    <property type="molecule type" value="Genomic_DNA"/>
</dbReference>
<gene>
    <name evidence="4" type="ORF">GCM10022236_39240</name>
</gene>
<dbReference type="Pfam" id="PF07510">
    <property type="entry name" value="GmrSD_C"/>
    <property type="match status" value="1"/>
</dbReference>
<feature type="compositionally biased region" description="Low complexity" evidence="1">
    <location>
        <begin position="167"/>
        <end position="190"/>
    </location>
</feature>
<dbReference type="SMART" id="SM00894">
    <property type="entry name" value="Excalibur"/>
    <property type="match status" value="1"/>
</dbReference>
<feature type="transmembrane region" description="Helical" evidence="2">
    <location>
        <begin position="94"/>
        <end position="111"/>
    </location>
</feature>
<organism evidence="4 5">
    <name type="scientific">Microlunatus ginsengisoli</name>
    <dbReference type="NCBI Taxonomy" id="363863"/>
    <lineage>
        <taxon>Bacteria</taxon>
        <taxon>Bacillati</taxon>
        <taxon>Actinomycetota</taxon>
        <taxon>Actinomycetes</taxon>
        <taxon>Propionibacteriales</taxon>
        <taxon>Propionibacteriaceae</taxon>
        <taxon>Microlunatus</taxon>
    </lineage>
</organism>
<dbReference type="PANTHER" id="PTHR24094">
    <property type="entry name" value="SECRETED PROTEIN"/>
    <property type="match status" value="1"/>
</dbReference>